<dbReference type="HOGENOM" id="CLU_1886175_0_0_1"/>
<evidence type="ECO:0000313" key="1">
    <source>
        <dbReference type="EMBL" id="EHA47742.1"/>
    </source>
</evidence>
<organism evidence="1 2">
    <name type="scientific">Pyricularia oryzae (strain 70-15 / ATCC MYA-4617 / FGSC 8958)</name>
    <name type="common">Rice blast fungus</name>
    <name type="synonym">Magnaporthe oryzae</name>
    <dbReference type="NCBI Taxonomy" id="242507"/>
    <lineage>
        <taxon>Eukaryota</taxon>
        <taxon>Fungi</taxon>
        <taxon>Dikarya</taxon>
        <taxon>Ascomycota</taxon>
        <taxon>Pezizomycotina</taxon>
        <taxon>Sordariomycetes</taxon>
        <taxon>Sordariomycetidae</taxon>
        <taxon>Magnaporthales</taxon>
        <taxon>Pyriculariaceae</taxon>
        <taxon>Pyricularia</taxon>
    </lineage>
</organism>
<dbReference type="OrthoDB" id="408631at2759"/>
<evidence type="ECO:0000313" key="2">
    <source>
        <dbReference type="Proteomes" id="UP000009058"/>
    </source>
</evidence>
<reference key="2">
    <citation type="submission" date="2011-05" db="EMBL/GenBank/DDBJ databases">
        <title>The Genome Sequence of Magnaporthe oryzae 70-15.</title>
        <authorList>
            <consortium name="The Broad Institute Genome Sequencing Platform"/>
            <person name="Ma L.-J."/>
            <person name="Dead R."/>
            <person name="Young S.K."/>
            <person name="Zeng Q."/>
            <person name="Gargeya S."/>
            <person name="Fitzgerald M."/>
            <person name="Haas B."/>
            <person name="Abouelleil A."/>
            <person name="Alvarado L."/>
            <person name="Arachchi H.M."/>
            <person name="Berlin A."/>
            <person name="Brown A."/>
            <person name="Chapman S.B."/>
            <person name="Chen Z."/>
            <person name="Dunbar C."/>
            <person name="Freedman E."/>
            <person name="Gearin G."/>
            <person name="Gellesch M."/>
            <person name="Goldberg J."/>
            <person name="Griggs A."/>
            <person name="Gujja S."/>
            <person name="Heiman D."/>
            <person name="Howarth C."/>
            <person name="Larson L."/>
            <person name="Lui A."/>
            <person name="MacDonald P.J.P."/>
            <person name="Mehta T."/>
            <person name="Montmayeur A."/>
            <person name="Murphy C."/>
            <person name="Neiman D."/>
            <person name="Pearson M."/>
            <person name="Priest M."/>
            <person name="Roberts A."/>
            <person name="Saif S."/>
            <person name="Shea T."/>
            <person name="Shenoy N."/>
            <person name="Sisk P."/>
            <person name="Stolte C."/>
            <person name="Sykes S."/>
            <person name="Yandava C."/>
            <person name="Wortman J."/>
            <person name="Nusbaum C."/>
            <person name="Birren B."/>
        </authorList>
    </citation>
    <scope>NUCLEOTIDE SEQUENCE</scope>
    <source>
        <strain>70-15</strain>
    </source>
</reference>
<dbReference type="GeneID" id="12987161"/>
<accession>G4NHN2</accession>
<protein>
    <submittedName>
        <fullName evidence="1">Uncharacterized protein</fullName>
    </submittedName>
</protein>
<proteinExistence type="predicted"/>
<dbReference type="SUPFAM" id="SSF53474">
    <property type="entry name" value="alpha/beta-Hydrolases"/>
    <property type="match status" value="1"/>
</dbReference>
<dbReference type="InParanoid" id="G4NHN2"/>
<dbReference type="VEuPathDB" id="FungiDB:MGG_17759"/>
<reference evidence="1 2" key="1">
    <citation type="journal article" date="2005" name="Nature">
        <title>The genome sequence of the rice blast fungus Magnaporthe grisea.</title>
        <authorList>
            <person name="Dean R.A."/>
            <person name="Talbot N.J."/>
            <person name="Ebbole D.J."/>
            <person name="Farman M.L."/>
            <person name="Mitchell T.K."/>
            <person name="Orbach M.J."/>
            <person name="Thon M."/>
            <person name="Kulkarni R."/>
            <person name="Xu J.R."/>
            <person name="Pan H."/>
            <person name="Read N.D."/>
            <person name="Lee Y.H."/>
            <person name="Carbone I."/>
            <person name="Brown D."/>
            <person name="Oh Y.Y."/>
            <person name="Donofrio N."/>
            <person name="Jeong J.S."/>
            <person name="Soanes D.M."/>
            <person name="Djonovic S."/>
            <person name="Kolomiets E."/>
            <person name="Rehmeyer C."/>
            <person name="Li W."/>
            <person name="Harding M."/>
            <person name="Kim S."/>
            <person name="Lebrun M.H."/>
            <person name="Bohnert H."/>
            <person name="Coughlan S."/>
            <person name="Butler J."/>
            <person name="Calvo S."/>
            <person name="Ma L.J."/>
            <person name="Nicol R."/>
            <person name="Purcell S."/>
            <person name="Nusbaum C."/>
            <person name="Galagan J.E."/>
            <person name="Birren B.W."/>
        </authorList>
    </citation>
    <scope>NUCLEOTIDE SEQUENCE [LARGE SCALE GENOMIC DNA]</scope>
    <source>
        <strain evidence="2">70-15 / ATCC MYA-4617 / FGSC 8958</strain>
    </source>
</reference>
<gene>
    <name evidence="1" type="ORF">MGG_17759</name>
</gene>
<name>G4NHN2_PYRO7</name>
<dbReference type="KEGG" id="mgr:MGG_17759"/>
<dbReference type="EMBL" id="CM001236">
    <property type="protein sequence ID" value="EHA47742.1"/>
    <property type="molecule type" value="Genomic_DNA"/>
</dbReference>
<keyword evidence="2" id="KW-1185">Reference proteome</keyword>
<dbReference type="AlphaFoldDB" id="G4NHN2"/>
<dbReference type="Proteomes" id="UP000009058">
    <property type="component" value="Chromosome 6"/>
</dbReference>
<dbReference type="RefSeq" id="XP_003720109.1">
    <property type="nucleotide sequence ID" value="XM_003720061.1"/>
</dbReference>
<sequence>MALQARIPKVDPELGLVWEGPPSMDTLSDVFAVRNAFASRHPDIFGLPHLPVSTQTPSHNVRSADGTEIEVTHFIPEAPAAKEAPPARAVIFCFDGGFIMGNAASNINFAANMGTTVHCLSKLVEVKIQRPPKWK</sequence>
<dbReference type="InterPro" id="IPR029058">
    <property type="entry name" value="AB_hydrolase_fold"/>
</dbReference>